<proteinExistence type="predicted"/>
<dbReference type="EMBL" id="BAABAV010000003">
    <property type="protein sequence ID" value="GAA4270579.1"/>
    <property type="molecule type" value="Genomic_DNA"/>
</dbReference>
<accession>A0ABP8EEF1</accession>
<dbReference type="RefSeq" id="WP_139002953.1">
    <property type="nucleotide sequence ID" value="NZ_BAABAV010000003.1"/>
</dbReference>
<reference evidence="3" key="1">
    <citation type="journal article" date="2019" name="Int. J. Syst. Evol. Microbiol.">
        <title>The Global Catalogue of Microorganisms (GCM) 10K type strain sequencing project: providing services to taxonomists for standard genome sequencing and annotation.</title>
        <authorList>
            <consortium name="The Broad Institute Genomics Platform"/>
            <consortium name="The Broad Institute Genome Sequencing Center for Infectious Disease"/>
            <person name="Wu L."/>
            <person name="Ma J."/>
        </authorList>
    </citation>
    <scope>NUCLEOTIDE SEQUENCE [LARGE SCALE GENOMIC DNA]</scope>
    <source>
        <strain evidence="3">JCM 17452</strain>
    </source>
</reference>
<sequence>MEKSYFFILLFFVSTLSFSQAKCEDADSDLLYAYSHVKSAYNSNNISHLKYYSNRSLEAFERSKEKLKTCGCESAYDLAYDGAKLLAHVENAGTFEDGRFYVKRARDIAQQSIVELDKFTVLTSEEESLLSLKSEKEKLEQLQKELKEKESEIKAKLAAQKQKEAEHNKERLINAYKEAIASNIEAYNKILELCNCDAETLTEIKPNEANLENKGVEEIKLYLLENIKGLTNTYLSRMDIFDED</sequence>
<evidence type="ECO:0008006" key="4">
    <source>
        <dbReference type="Google" id="ProtNLM"/>
    </source>
</evidence>
<evidence type="ECO:0000313" key="3">
    <source>
        <dbReference type="Proteomes" id="UP001500027"/>
    </source>
</evidence>
<evidence type="ECO:0000313" key="2">
    <source>
        <dbReference type="EMBL" id="GAA4270579.1"/>
    </source>
</evidence>
<protein>
    <recommendedName>
        <fullName evidence="4">DUF4398 domain-containing protein</fullName>
    </recommendedName>
</protein>
<keyword evidence="1" id="KW-0175">Coiled coil</keyword>
<organism evidence="2 3">
    <name type="scientific">Hyunsoonleella aestuarii</name>
    <dbReference type="NCBI Taxonomy" id="912802"/>
    <lineage>
        <taxon>Bacteria</taxon>
        <taxon>Pseudomonadati</taxon>
        <taxon>Bacteroidota</taxon>
        <taxon>Flavobacteriia</taxon>
        <taxon>Flavobacteriales</taxon>
        <taxon>Flavobacteriaceae</taxon>
    </lineage>
</organism>
<gene>
    <name evidence="2" type="ORF">GCM10022257_26800</name>
</gene>
<dbReference type="Proteomes" id="UP001500027">
    <property type="component" value="Unassembled WGS sequence"/>
</dbReference>
<feature type="coiled-coil region" evidence="1">
    <location>
        <begin position="122"/>
        <end position="182"/>
    </location>
</feature>
<comment type="caution">
    <text evidence="2">The sequence shown here is derived from an EMBL/GenBank/DDBJ whole genome shotgun (WGS) entry which is preliminary data.</text>
</comment>
<keyword evidence="3" id="KW-1185">Reference proteome</keyword>
<evidence type="ECO:0000256" key="1">
    <source>
        <dbReference type="SAM" id="Coils"/>
    </source>
</evidence>
<name>A0ABP8EEF1_9FLAO</name>